<accession>A0A645I8W7</accession>
<evidence type="ECO:0000256" key="1">
    <source>
        <dbReference type="SAM" id="MobiDB-lite"/>
    </source>
</evidence>
<comment type="caution">
    <text evidence="2">The sequence shown here is derived from an EMBL/GenBank/DDBJ whole genome shotgun (WGS) entry which is preliminary data.</text>
</comment>
<proteinExistence type="predicted"/>
<reference evidence="2" key="1">
    <citation type="submission" date="2019-08" db="EMBL/GenBank/DDBJ databases">
        <authorList>
            <person name="Kucharzyk K."/>
            <person name="Murdoch R.W."/>
            <person name="Higgins S."/>
            <person name="Loffler F."/>
        </authorList>
    </citation>
    <scope>NUCLEOTIDE SEQUENCE</scope>
</reference>
<gene>
    <name evidence="2" type="ORF">SDC9_195163</name>
</gene>
<sequence length="29" mass="3050">MTRSGQAHARHPGPEDDSGVDFAIGLTAR</sequence>
<feature type="region of interest" description="Disordered" evidence="1">
    <location>
        <begin position="1"/>
        <end position="29"/>
    </location>
</feature>
<organism evidence="2">
    <name type="scientific">bioreactor metagenome</name>
    <dbReference type="NCBI Taxonomy" id="1076179"/>
    <lineage>
        <taxon>unclassified sequences</taxon>
        <taxon>metagenomes</taxon>
        <taxon>ecological metagenomes</taxon>
    </lineage>
</organism>
<evidence type="ECO:0000313" key="2">
    <source>
        <dbReference type="EMBL" id="MPN47560.1"/>
    </source>
</evidence>
<protein>
    <submittedName>
        <fullName evidence="2">Uncharacterized protein</fullName>
    </submittedName>
</protein>
<name>A0A645I8W7_9ZZZZ</name>
<dbReference type="EMBL" id="VSSQ01109161">
    <property type="protein sequence ID" value="MPN47560.1"/>
    <property type="molecule type" value="Genomic_DNA"/>
</dbReference>
<dbReference type="AlphaFoldDB" id="A0A645I8W7"/>